<evidence type="ECO:0000313" key="4">
    <source>
        <dbReference type="Proteomes" id="UP001156666"/>
    </source>
</evidence>
<proteinExistence type="predicted"/>
<gene>
    <name evidence="3" type="ORF">GCM10007940_12870</name>
</gene>
<evidence type="ECO:0000256" key="1">
    <source>
        <dbReference type="SAM" id="MobiDB-lite"/>
    </source>
</evidence>
<organism evidence="3 4">
    <name type="scientific">Portibacter lacus</name>
    <dbReference type="NCBI Taxonomy" id="1099794"/>
    <lineage>
        <taxon>Bacteria</taxon>
        <taxon>Pseudomonadati</taxon>
        <taxon>Bacteroidota</taxon>
        <taxon>Saprospiria</taxon>
        <taxon>Saprospirales</taxon>
        <taxon>Haliscomenobacteraceae</taxon>
        <taxon>Portibacter</taxon>
    </lineage>
</organism>
<dbReference type="Pfam" id="PF05099">
    <property type="entry name" value="TerB"/>
    <property type="match status" value="1"/>
</dbReference>
<feature type="compositionally biased region" description="Basic and acidic residues" evidence="1">
    <location>
        <begin position="125"/>
        <end position="164"/>
    </location>
</feature>
<reference evidence="3" key="2">
    <citation type="submission" date="2023-01" db="EMBL/GenBank/DDBJ databases">
        <title>Draft genome sequence of Portibacter lacus strain NBRC 108769.</title>
        <authorList>
            <person name="Sun Q."/>
            <person name="Mori K."/>
        </authorList>
    </citation>
    <scope>NUCLEOTIDE SEQUENCE</scope>
    <source>
        <strain evidence="3">NBRC 108769</strain>
    </source>
</reference>
<feature type="domain" description="Co-chaperone DjlA N-terminal" evidence="2">
    <location>
        <begin position="193"/>
        <end position="282"/>
    </location>
</feature>
<protein>
    <recommendedName>
        <fullName evidence="2">Co-chaperone DjlA N-terminal domain-containing protein</fullName>
    </recommendedName>
</protein>
<evidence type="ECO:0000313" key="3">
    <source>
        <dbReference type="EMBL" id="GLR16672.1"/>
    </source>
</evidence>
<comment type="caution">
    <text evidence="3">The sequence shown here is derived from an EMBL/GenBank/DDBJ whole genome shotgun (WGS) entry which is preliminary data.</text>
</comment>
<reference evidence="3" key="1">
    <citation type="journal article" date="2014" name="Int. J. Syst. Evol. Microbiol.">
        <title>Complete genome sequence of Corynebacterium casei LMG S-19264T (=DSM 44701T), isolated from a smear-ripened cheese.</title>
        <authorList>
            <consortium name="US DOE Joint Genome Institute (JGI-PGF)"/>
            <person name="Walter F."/>
            <person name="Albersmeier A."/>
            <person name="Kalinowski J."/>
            <person name="Ruckert C."/>
        </authorList>
    </citation>
    <scope>NUCLEOTIDE SEQUENCE</scope>
    <source>
        <strain evidence="3">NBRC 108769</strain>
    </source>
</reference>
<keyword evidence="4" id="KW-1185">Reference proteome</keyword>
<dbReference type="Gene3D" id="1.10.3680.10">
    <property type="entry name" value="TerB-like"/>
    <property type="match status" value="1"/>
</dbReference>
<dbReference type="Proteomes" id="UP001156666">
    <property type="component" value="Unassembled WGS sequence"/>
</dbReference>
<feature type="region of interest" description="Disordered" evidence="1">
    <location>
        <begin position="125"/>
        <end position="179"/>
    </location>
</feature>
<dbReference type="EMBL" id="BSOH01000007">
    <property type="protein sequence ID" value="GLR16672.1"/>
    <property type="molecule type" value="Genomic_DNA"/>
</dbReference>
<dbReference type="AlphaFoldDB" id="A0AA37SNS2"/>
<dbReference type="InterPro" id="IPR007791">
    <property type="entry name" value="DjlA_N"/>
</dbReference>
<dbReference type="CDD" id="cd07177">
    <property type="entry name" value="terB_like"/>
    <property type="match status" value="1"/>
</dbReference>
<sequence>MKYSYPDIEQYLVDYQIDGKQIHCTFQTPNGEIYEASNLISATKTIGNAVQQQVTKVVKRNARRQTNRLIRSMLGGTAGRIGSKVARSALSSVGTSNEANFTTADKEEAIVKAFNRVSRNFETRKTDRVVRERPQREERRGRDRDRDRDRGRGSDRRRDRRGGSEESDSEYENIVNNNPVENGYEQEILSRFLVAIADADGKITPEEREMLTEIIPARFGSIQEIQNKDQVSRIEAEELSSNVKETVYLLGWAMALADYDVDASEVRILNTYGEIFGLPDHRKEKLEILAKKYCLEQAITEETSREDLFELADGMELDRDEAERCMISFKKKRYQ</sequence>
<accession>A0AA37SNS2</accession>
<dbReference type="SUPFAM" id="SSF158682">
    <property type="entry name" value="TerB-like"/>
    <property type="match status" value="1"/>
</dbReference>
<dbReference type="RefSeq" id="WP_235291137.1">
    <property type="nucleotide sequence ID" value="NZ_BSOH01000007.1"/>
</dbReference>
<dbReference type="InterPro" id="IPR029024">
    <property type="entry name" value="TerB-like"/>
</dbReference>
<evidence type="ECO:0000259" key="2">
    <source>
        <dbReference type="Pfam" id="PF05099"/>
    </source>
</evidence>
<name>A0AA37SNS2_9BACT</name>